<protein>
    <submittedName>
        <fullName evidence="1">Uncharacterized protein</fullName>
    </submittedName>
</protein>
<evidence type="ECO:0000313" key="1">
    <source>
        <dbReference type="EMBL" id="KAF9454140.1"/>
    </source>
</evidence>
<organism evidence="1 2">
    <name type="scientific">Macrolepiota fuliginosa MF-IS2</name>
    <dbReference type="NCBI Taxonomy" id="1400762"/>
    <lineage>
        <taxon>Eukaryota</taxon>
        <taxon>Fungi</taxon>
        <taxon>Dikarya</taxon>
        <taxon>Basidiomycota</taxon>
        <taxon>Agaricomycotina</taxon>
        <taxon>Agaricomycetes</taxon>
        <taxon>Agaricomycetidae</taxon>
        <taxon>Agaricales</taxon>
        <taxon>Agaricineae</taxon>
        <taxon>Agaricaceae</taxon>
        <taxon>Macrolepiota</taxon>
    </lineage>
</organism>
<dbReference type="Proteomes" id="UP000807342">
    <property type="component" value="Unassembled WGS sequence"/>
</dbReference>
<dbReference type="AlphaFoldDB" id="A0A9P5XNR0"/>
<reference evidence="1" key="1">
    <citation type="submission" date="2020-11" db="EMBL/GenBank/DDBJ databases">
        <authorList>
            <consortium name="DOE Joint Genome Institute"/>
            <person name="Ahrendt S."/>
            <person name="Riley R."/>
            <person name="Andreopoulos W."/>
            <person name="Labutti K."/>
            <person name="Pangilinan J."/>
            <person name="Ruiz-Duenas F.J."/>
            <person name="Barrasa J.M."/>
            <person name="Sanchez-Garcia M."/>
            <person name="Camarero S."/>
            <person name="Miyauchi S."/>
            <person name="Serrano A."/>
            <person name="Linde D."/>
            <person name="Babiker R."/>
            <person name="Drula E."/>
            <person name="Ayuso-Fernandez I."/>
            <person name="Pacheco R."/>
            <person name="Padilla G."/>
            <person name="Ferreira P."/>
            <person name="Barriuso J."/>
            <person name="Kellner H."/>
            <person name="Castanera R."/>
            <person name="Alfaro M."/>
            <person name="Ramirez L."/>
            <person name="Pisabarro A.G."/>
            <person name="Kuo A."/>
            <person name="Tritt A."/>
            <person name="Lipzen A."/>
            <person name="He G."/>
            <person name="Yan M."/>
            <person name="Ng V."/>
            <person name="Cullen D."/>
            <person name="Martin F."/>
            <person name="Rosso M.-N."/>
            <person name="Henrissat B."/>
            <person name="Hibbett D."/>
            <person name="Martinez A.T."/>
            <person name="Grigoriev I.V."/>
        </authorList>
    </citation>
    <scope>NUCLEOTIDE SEQUENCE</scope>
    <source>
        <strain evidence="1">MF-IS2</strain>
    </source>
</reference>
<comment type="caution">
    <text evidence="1">The sequence shown here is derived from an EMBL/GenBank/DDBJ whole genome shotgun (WGS) entry which is preliminary data.</text>
</comment>
<keyword evidence="2" id="KW-1185">Reference proteome</keyword>
<gene>
    <name evidence="1" type="ORF">P691DRAFT_810858</name>
</gene>
<evidence type="ECO:0000313" key="2">
    <source>
        <dbReference type="Proteomes" id="UP000807342"/>
    </source>
</evidence>
<accession>A0A9P5XNR0</accession>
<sequence>MHWIHRAERFGPRHEWGIRKEHGEPNNTRTCLKPNCAYTSPSVSNDENCRKKGKIFRCAANVPIDGDARSVLAGSYEREYMCVAVSGSWYRGRKDGYLL</sequence>
<proteinExistence type="predicted"/>
<name>A0A9P5XNR0_9AGAR</name>
<dbReference type="EMBL" id="MU151056">
    <property type="protein sequence ID" value="KAF9454140.1"/>
    <property type="molecule type" value="Genomic_DNA"/>
</dbReference>